<gene>
    <name evidence="1" type="ORF">FOA19_21165</name>
</gene>
<evidence type="ECO:0000313" key="2">
    <source>
        <dbReference type="Proteomes" id="UP000324133"/>
    </source>
</evidence>
<dbReference type="EMBL" id="VKKY01000003">
    <property type="protein sequence ID" value="KAA3436887.1"/>
    <property type="molecule type" value="Genomic_DNA"/>
</dbReference>
<reference evidence="1 2" key="1">
    <citation type="submission" date="2019-07" db="EMBL/GenBank/DDBJ databases">
        <title>Rufibacter sp. nov., isolated from lake sediment.</title>
        <authorList>
            <person name="Qu J.-H."/>
        </authorList>
    </citation>
    <scope>NUCLEOTIDE SEQUENCE [LARGE SCALE GENOMIC DNA]</scope>
    <source>
        <strain evidence="1 2">NBS58-1</strain>
    </source>
</reference>
<dbReference type="RefSeq" id="WP_149092828.1">
    <property type="nucleotide sequence ID" value="NZ_VKKY01000003.1"/>
</dbReference>
<organism evidence="1 2">
    <name type="scientific">Rufibacter hautae</name>
    <dbReference type="NCBI Taxonomy" id="2595005"/>
    <lineage>
        <taxon>Bacteria</taxon>
        <taxon>Pseudomonadati</taxon>
        <taxon>Bacteroidota</taxon>
        <taxon>Cytophagia</taxon>
        <taxon>Cytophagales</taxon>
        <taxon>Hymenobacteraceae</taxon>
        <taxon>Rufibacter</taxon>
    </lineage>
</organism>
<dbReference type="Proteomes" id="UP000324133">
    <property type="component" value="Unassembled WGS sequence"/>
</dbReference>
<comment type="caution">
    <text evidence="1">The sequence shown here is derived from an EMBL/GenBank/DDBJ whole genome shotgun (WGS) entry which is preliminary data.</text>
</comment>
<protein>
    <submittedName>
        <fullName evidence="1">Uncharacterized protein</fullName>
    </submittedName>
</protein>
<sequence length="113" mass="12970">MRLEEFTDMKEGLAYLNQQGYIHTFQYCPEGWLCPETRQAFAPEEMQVEACHRFQHYGGARSVAVLYAVQARNGLKGIIIDNCSTYGNAQFGEFLVRMKLHQIQPILPKQANN</sequence>
<proteinExistence type="predicted"/>
<accession>A0A5B6TAJ2</accession>
<name>A0A5B6TAJ2_9BACT</name>
<evidence type="ECO:0000313" key="1">
    <source>
        <dbReference type="EMBL" id="KAA3436887.1"/>
    </source>
</evidence>
<keyword evidence="2" id="KW-1185">Reference proteome</keyword>
<dbReference type="OrthoDB" id="894043at2"/>
<dbReference type="AlphaFoldDB" id="A0A5B6TAJ2"/>